<evidence type="ECO:0000259" key="6">
    <source>
        <dbReference type="PROSITE" id="PS50262"/>
    </source>
</evidence>
<sequence>MLRYRTVFSSTTNKLILHQSAVDLVASLVFFVRRVLEVSSPVTDNAAGSLYCKLWWSEWPIYGMFVTSTYNTVAISVERYFAVCHPVKHRNMLSSYCLKSVVLAVWLCGWLPEAHLVPISHHSKNSCDISWPSPTVQAVGGVIILVYELVIPLSVMVFSYSKVILELRKRSNARMRNNNNEAQNMMSKANKNVTKTLIVVAIFFALCWIPNNVNYTLFNLGLHVDSYDGTLTQATGATVLLNMCINPFIYCFAYDRFQKQVRELVSSTCRCRNNQVSILPDPTVRSETVETAA</sequence>
<dbReference type="PRINTS" id="PR00237">
    <property type="entry name" value="GPCRRHODOPSN"/>
</dbReference>
<dbReference type="GO" id="GO:0004930">
    <property type="term" value="F:G protein-coupled receptor activity"/>
    <property type="evidence" value="ECO:0007669"/>
    <property type="project" value="InterPro"/>
</dbReference>
<feature type="transmembrane region" description="Helical" evidence="5">
    <location>
        <begin position="138"/>
        <end position="160"/>
    </location>
</feature>
<dbReference type="SUPFAM" id="SSF81321">
    <property type="entry name" value="Family A G protein-coupled receptor-like"/>
    <property type="match status" value="1"/>
</dbReference>
<dbReference type="KEGG" id="aplc:110976069"/>
<evidence type="ECO:0000256" key="4">
    <source>
        <dbReference type="ARBA" id="ARBA00023136"/>
    </source>
</evidence>
<dbReference type="GO" id="GO:0016020">
    <property type="term" value="C:membrane"/>
    <property type="evidence" value="ECO:0007669"/>
    <property type="project" value="UniProtKB-SubCell"/>
</dbReference>
<dbReference type="InterPro" id="IPR000276">
    <property type="entry name" value="GPCR_Rhodpsn"/>
</dbReference>
<reference evidence="8" key="1">
    <citation type="submission" date="2025-08" db="UniProtKB">
        <authorList>
            <consortium name="RefSeq"/>
        </authorList>
    </citation>
    <scope>IDENTIFICATION</scope>
</reference>
<dbReference type="GeneID" id="110976069"/>
<dbReference type="OMA" id="NSCDISW"/>
<protein>
    <submittedName>
        <fullName evidence="8">Delta-type opioid receptor-like</fullName>
    </submittedName>
</protein>
<dbReference type="PANTHER" id="PTHR45698">
    <property type="entry name" value="TRACE AMINE-ASSOCIATED RECEPTOR 19N-RELATED"/>
    <property type="match status" value="1"/>
</dbReference>
<evidence type="ECO:0000313" key="8">
    <source>
        <dbReference type="RefSeq" id="XP_022084727.1"/>
    </source>
</evidence>
<evidence type="ECO:0000256" key="2">
    <source>
        <dbReference type="ARBA" id="ARBA00022692"/>
    </source>
</evidence>
<dbReference type="Proteomes" id="UP000694845">
    <property type="component" value="Unplaced"/>
</dbReference>
<dbReference type="AlphaFoldDB" id="A0A8B7XWU2"/>
<name>A0A8B7XWU2_ACAPL</name>
<keyword evidence="4 5" id="KW-0472">Membrane</keyword>
<keyword evidence="3 5" id="KW-1133">Transmembrane helix</keyword>
<feature type="transmembrane region" description="Helical" evidence="5">
    <location>
        <begin position="231"/>
        <end position="253"/>
    </location>
</feature>
<comment type="subcellular location">
    <subcellularLocation>
        <location evidence="1">Membrane</location>
    </subcellularLocation>
</comment>
<dbReference type="Gene3D" id="1.20.1070.10">
    <property type="entry name" value="Rhodopsin 7-helix transmembrane proteins"/>
    <property type="match status" value="1"/>
</dbReference>
<accession>A0A8B7XWU2</accession>
<evidence type="ECO:0000256" key="5">
    <source>
        <dbReference type="SAM" id="Phobius"/>
    </source>
</evidence>
<dbReference type="RefSeq" id="XP_022084727.1">
    <property type="nucleotide sequence ID" value="XM_022229035.1"/>
</dbReference>
<evidence type="ECO:0000313" key="7">
    <source>
        <dbReference type="Proteomes" id="UP000694845"/>
    </source>
</evidence>
<keyword evidence="7" id="KW-1185">Reference proteome</keyword>
<dbReference type="InterPro" id="IPR017452">
    <property type="entry name" value="GPCR_Rhodpsn_7TM"/>
</dbReference>
<dbReference type="OrthoDB" id="10037617at2759"/>
<feature type="transmembrane region" description="Helical" evidence="5">
    <location>
        <begin position="193"/>
        <end position="211"/>
    </location>
</feature>
<keyword evidence="2 5" id="KW-0812">Transmembrane</keyword>
<dbReference type="PROSITE" id="PS50262">
    <property type="entry name" value="G_PROTEIN_RECEP_F1_2"/>
    <property type="match status" value="1"/>
</dbReference>
<feature type="transmembrane region" description="Helical" evidence="5">
    <location>
        <begin position="93"/>
        <end position="112"/>
    </location>
</feature>
<dbReference type="PANTHER" id="PTHR45698:SF1">
    <property type="entry name" value="TRACE AMINE-ASSOCIATED RECEPTOR 13C-LIKE"/>
    <property type="match status" value="1"/>
</dbReference>
<evidence type="ECO:0000256" key="1">
    <source>
        <dbReference type="ARBA" id="ARBA00004370"/>
    </source>
</evidence>
<dbReference type="Pfam" id="PF00001">
    <property type="entry name" value="7tm_1"/>
    <property type="match status" value="1"/>
</dbReference>
<evidence type="ECO:0000256" key="3">
    <source>
        <dbReference type="ARBA" id="ARBA00022989"/>
    </source>
</evidence>
<organism evidence="7 8">
    <name type="scientific">Acanthaster planci</name>
    <name type="common">Crown-of-thorns starfish</name>
    <dbReference type="NCBI Taxonomy" id="133434"/>
    <lineage>
        <taxon>Eukaryota</taxon>
        <taxon>Metazoa</taxon>
        <taxon>Echinodermata</taxon>
        <taxon>Eleutherozoa</taxon>
        <taxon>Asterozoa</taxon>
        <taxon>Asteroidea</taxon>
        <taxon>Valvatacea</taxon>
        <taxon>Valvatida</taxon>
        <taxon>Acanthasteridae</taxon>
        <taxon>Acanthaster</taxon>
    </lineage>
</organism>
<feature type="domain" description="G-protein coupled receptors family 1 profile" evidence="6">
    <location>
        <begin position="1"/>
        <end position="250"/>
    </location>
</feature>
<gene>
    <name evidence="8" type="primary">LOC110976069</name>
</gene>
<dbReference type="CDD" id="cd00637">
    <property type="entry name" value="7tm_classA_rhodopsin-like"/>
    <property type="match status" value="1"/>
</dbReference>
<proteinExistence type="predicted"/>